<dbReference type="Proteomes" id="UP000017090">
    <property type="component" value="Unassembled WGS sequence"/>
</dbReference>
<sequence>MKTKCIELSTFESELLLSYIGQDRTAPIPASLCRIIYRRLEGQPVFASDPVQIHSTSVANTYLSADNR</sequence>
<keyword evidence="2" id="KW-1185">Reference proteome</keyword>
<dbReference type="OrthoDB" id="1624529at2"/>
<dbReference type="AlphaFoldDB" id="U7UM36"/>
<proteinExistence type="predicted"/>
<dbReference type="EMBL" id="AWXA01000035">
    <property type="protein sequence ID" value="ERT59553.1"/>
    <property type="molecule type" value="Genomic_DNA"/>
</dbReference>
<evidence type="ECO:0000313" key="2">
    <source>
        <dbReference type="Proteomes" id="UP000017090"/>
    </source>
</evidence>
<protein>
    <submittedName>
        <fullName evidence="1">Uncharacterized protein</fullName>
    </submittedName>
</protein>
<dbReference type="PATRIC" id="fig|1111454.3.peg.1249"/>
<accession>U7UM36</accession>
<dbReference type="RefSeq" id="WP_023053717.1">
    <property type="nucleotide sequence ID" value="NZ_AWXA01000035.1"/>
</dbReference>
<name>U7UM36_9FIRM</name>
<gene>
    <name evidence="1" type="ORF">HMPREF1250_0339</name>
</gene>
<evidence type="ECO:0000313" key="1">
    <source>
        <dbReference type="EMBL" id="ERT59553.1"/>
    </source>
</evidence>
<comment type="caution">
    <text evidence="1">The sequence shown here is derived from an EMBL/GenBank/DDBJ whole genome shotgun (WGS) entry which is preliminary data.</text>
</comment>
<reference evidence="1 2" key="1">
    <citation type="submission" date="2013-09" db="EMBL/GenBank/DDBJ databases">
        <authorList>
            <person name="Durkin A.S."/>
            <person name="Haft D.R."/>
            <person name="McCorrison J."/>
            <person name="Torralba M."/>
            <person name="Gillis M."/>
            <person name="Haft D.H."/>
            <person name="Methe B."/>
            <person name="Sutton G."/>
            <person name="Nelson K.E."/>
        </authorList>
    </citation>
    <scope>NUCLEOTIDE SEQUENCE [LARGE SCALE GENOMIC DNA]</scope>
    <source>
        <strain evidence="1 2">BV3C16-1</strain>
    </source>
</reference>
<organism evidence="1 2">
    <name type="scientific">Megasphaera vaginalis</name>
    <name type="common">ex Srinivasan et al. 2021</name>
    <dbReference type="NCBI Taxonomy" id="1111454"/>
    <lineage>
        <taxon>Bacteria</taxon>
        <taxon>Bacillati</taxon>
        <taxon>Bacillota</taxon>
        <taxon>Negativicutes</taxon>
        <taxon>Veillonellales</taxon>
        <taxon>Veillonellaceae</taxon>
        <taxon>Megasphaera</taxon>
    </lineage>
</organism>